<evidence type="ECO:0000313" key="2">
    <source>
        <dbReference type="EnsemblFungi" id="PTTG_03116-t43_1-p1"/>
    </source>
</evidence>
<dbReference type="VEuPathDB" id="FungiDB:PTTG_03116"/>
<proteinExistence type="predicted"/>
<name>A0A180FX46_PUCT1</name>
<evidence type="ECO:0000313" key="1">
    <source>
        <dbReference type="EMBL" id="OAV84768.1"/>
    </source>
</evidence>
<feature type="non-terminal residue" evidence="1">
    <location>
        <position position="59"/>
    </location>
</feature>
<reference evidence="1" key="1">
    <citation type="submission" date="2009-11" db="EMBL/GenBank/DDBJ databases">
        <authorList>
            <consortium name="The Broad Institute Genome Sequencing Platform"/>
            <person name="Ward D."/>
            <person name="Feldgarden M."/>
            <person name="Earl A."/>
            <person name="Young S.K."/>
            <person name="Zeng Q."/>
            <person name="Koehrsen M."/>
            <person name="Alvarado L."/>
            <person name="Berlin A."/>
            <person name="Bochicchio J."/>
            <person name="Borenstein D."/>
            <person name="Chapman S.B."/>
            <person name="Chen Z."/>
            <person name="Engels R."/>
            <person name="Freedman E."/>
            <person name="Gellesch M."/>
            <person name="Goldberg J."/>
            <person name="Griggs A."/>
            <person name="Gujja S."/>
            <person name="Heilman E."/>
            <person name="Heiman D."/>
            <person name="Hepburn T."/>
            <person name="Howarth C."/>
            <person name="Jen D."/>
            <person name="Larson L."/>
            <person name="Lewis B."/>
            <person name="Mehta T."/>
            <person name="Park D."/>
            <person name="Pearson M."/>
            <person name="Roberts A."/>
            <person name="Saif S."/>
            <person name="Shea T."/>
            <person name="Shenoy N."/>
            <person name="Sisk P."/>
            <person name="Stolte C."/>
            <person name="Sykes S."/>
            <person name="Thomson T."/>
            <person name="Walk T."/>
            <person name="White J."/>
            <person name="Yandava C."/>
            <person name="Izard J."/>
            <person name="Baranova O.V."/>
            <person name="Blanton J.M."/>
            <person name="Tanner A.C."/>
            <person name="Dewhirst F.E."/>
            <person name="Haas B."/>
            <person name="Nusbaum C."/>
            <person name="Birren B."/>
        </authorList>
    </citation>
    <scope>NUCLEOTIDE SEQUENCE [LARGE SCALE GENOMIC DNA]</scope>
    <source>
        <strain evidence="1">1-1 BBBD Race 1</strain>
    </source>
</reference>
<protein>
    <submittedName>
        <fullName evidence="1 2">Uncharacterized protein</fullName>
    </submittedName>
</protein>
<dbReference type="EnsemblFungi" id="PTTG_03116-t43_1">
    <property type="protein sequence ID" value="PTTG_03116-t43_1-p1"/>
    <property type="gene ID" value="PTTG_03116"/>
</dbReference>
<dbReference type="Proteomes" id="UP000005240">
    <property type="component" value="Unassembled WGS sequence"/>
</dbReference>
<accession>A0A180FX46</accession>
<reference evidence="1" key="2">
    <citation type="submission" date="2016-05" db="EMBL/GenBank/DDBJ databases">
        <title>Comparative analysis highlights variable genome content of wheat rusts and divergence of the mating loci.</title>
        <authorList>
            <person name="Cuomo C.A."/>
            <person name="Bakkeren G."/>
            <person name="Szabo L."/>
            <person name="Khalil H."/>
            <person name="Joly D."/>
            <person name="Goldberg J."/>
            <person name="Young S."/>
            <person name="Zeng Q."/>
            <person name="Fellers J."/>
        </authorList>
    </citation>
    <scope>NUCLEOTIDE SEQUENCE [LARGE SCALE GENOMIC DNA]</scope>
    <source>
        <strain evidence="1">1-1 BBBD Race 1</strain>
    </source>
</reference>
<sequence>MTCCANPYSINPQNHCAELNTAQWTHCFWKCLENAWQLLENAWQMPGNAWKMPGNAWKM</sequence>
<keyword evidence="3" id="KW-1185">Reference proteome</keyword>
<evidence type="ECO:0000313" key="3">
    <source>
        <dbReference type="Proteomes" id="UP000005240"/>
    </source>
</evidence>
<organism evidence="1">
    <name type="scientific">Puccinia triticina (isolate 1-1 / race 1 (BBBD))</name>
    <name type="common">Brown leaf rust fungus</name>
    <dbReference type="NCBI Taxonomy" id="630390"/>
    <lineage>
        <taxon>Eukaryota</taxon>
        <taxon>Fungi</taxon>
        <taxon>Dikarya</taxon>
        <taxon>Basidiomycota</taxon>
        <taxon>Pucciniomycotina</taxon>
        <taxon>Pucciniomycetes</taxon>
        <taxon>Pucciniales</taxon>
        <taxon>Pucciniaceae</taxon>
        <taxon>Puccinia</taxon>
    </lineage>
</organism>
<dbReference type="AlphaFoldDB" id="A0A180FX46"/>
<dbReference type="EMBL" id="ADAS02012476">
    <property type="protein sequence ID" value="OAV84768.1"/>
    <property type="molecule type" value="Genomic_DNA"/>
</dbReference>
<reference evidence="2" key="4">
    <citation type="submission" date="2025-05" db="UniProtKB">
        <authorList>
            <consortium name="EnsemblFungi"/>
        </authorList>
    </citation>
    <scope>IDENTIFICATION</scope>
    <source>
        <strain evidence="2">isolate 1-1 / race 1 (BBBD)</strain>
    </source>
</reference>
<reference evidence="2 3" key="3">
    <citation type="journal article" date="2017" name="G3 (Bethesda)">
        <title>Comparative analysis highlights variable genome content of wheat rusts and divergence of the mating loci.</title>
        <authorList>
            <person name="Cuomo C.A."/>
            <person name="Bakkeren G."/>
            <person name="Khalil H.B."/>
            <person name="Panwar V."/>
            <person name="Joly D."/>
            <person name="Linning R."/>
            <person name="Sakthikumar S."/>
            <person name="Song X."/>
            <person name="Adiconis X."/>
            <person name="Fan L."/>
            <person name="Goldberg J.M."/>
            <person name="Levin J.Z."/>
            <person name="Young S."/>
            <person name="Zeng Q."/>
            <person name="Anikster Y."/>
            <person name="Bruce M."/>
            <person name="Wang M."/>
            <person name="Yin C."/>
            <person name="McCallum B."/>
            <person name="Szabo L.J."/>
            <person name="Hulbert S."/>
            <person name="Chen X."/>
            <person name="Fellers J.P."/>
        </authorList>
    </citation>
    <scope>NUCLEOTIDE SEQUENCE</scope>
    <source>
        <strain evidence="2">isolate 1-1 / race 1 (BBBD)</strain>
        <strain evidence="3">Isolate 1-1 / race 1 (BBBD)</strain>
    </source>
</reference>
<gene>
    <name evidence="1" type="ORF">PTTG_03116</name>
</gene>